<evidence type="ECO:0000259" key="1">
    <source>
        <dbReference type="Pfam" id="PF00583"/>
    </source>
</evidence>
<gene>
    <name evidence="2" type="ORF">HGB44_10325</name>
</gene>
<reference evidence="2 3" key="1">
    <citation type="submission" date="2020-04" db="EMBL/GenBank/DDBJ databases">
        <title>MicrobeNet Type strains.</title>
        <authorList>
            <person name="Nicholson A.C."/>
        </authorList>
    </citation>
    <scope>NUCLEOTIDE SEQUENCE [LARGE SCALE GENOMIC DNA]</scope>
    <source>
        <strain evidence="2 3">ATCC 23612</strain>
    </source>
</reference>
<protein>
    <submittedName>
        <fullName evidence="2">GNAT family N-acetyltransferase</fullName>
    </submittedName>
</protein>
<dbReference type="InterPro" id="IPR016181">
    <property type="entry name" value="Acyl_CoA_acyltransferase"/>
</dbReference>
<dbReference type="EMBL" id="JAAXPG010000008">
    <property type="protein sequence ID" value="NKY98050.1"/>
    <property type="molecule type" value="Genomic_DNA"/>
</dbReference>
<proteinExistence type="predicted"/>
<dbReference type="GO" id="GO:0016747">
    <property type="term" value="F:acyltransferase activity, transferring groups other than amino-acyl groups"/>
    <property type="evidence" value="ECO:0007669"/>
    <property type="project" value="InterPro"/>
</dbReference>
<dbReference type="Proteomes" id="UP000553209">
    <property type="component" value="Unassembled WGS sequence"/>
</dbReference>
<evidence type="ECO:0000313" key="3">
    <source>
        <dbReference type="Proteomes" id="UP000553209"/>
    </source>
</evidence>
<dbReference type="RefSeq" id="WP_061078975.1">
    <property type="nucleotide sequence ID" value="NZ_JAAXPG010000008.1"/>
</dbReference>
<accession>A0A7X6RPP3</accession>
<keyword evidence="3" id="KW-1185">Reference proteome</keyword>
<evidence type="ECO:0000313" key="2">
    <source>
        <dbReference type="EMBL" id="NKY98050.1"/>
    </source>
</evidence>
<organism evidence="2 3">
    <name type="scientific">Nocardiopsis alborubida</name>
    <dbReference type="NCBI Taxonomy" id="146802"/>
    <lineage>
        <taxon>Bacteria</taxon>
        <taxon>Bacillati</taxon>
        <taxon>Actinomycetota</taxon>
        <taxon>Actinomycetes</taxon>
        <taxon>Streptosporangiales</taxon>
        <taxon>Nocardiopsidaceae</taxon>
        <taxon>Nocardiopsis</taxon>
    </lineage>
</organism>
<dbReference type="Gene3D" id="3.40.630.30">
    <property type="match status" value="1"/>
</dbReference>
<name>A0A7X6RPP3_9ACTN</name>
<dbReference type="Pfam" id="PF00583">
    <property type="entry name" value="Acetyltransf_1"/>
    <property type="match status" value="1"/>
</dbReference>
<comment type="caution">
    <text evidence="2">The sequence shown here is derived from an EMBL/GenBank/DDBJ whole genome shotgun (WGS) entry which is preliminary data.</text>
</comment>
<keyword evidence="2" id="KW-0808">Transferase</keyword>
<sequence>MSAGERIERRAGGAEPVRLVRLDRAAPEADLLRETVLRHRLPPGQRGYVRLPATTLPAADADPARTPFAVVGSGTVTDAAGARAACAGFGVLDRAVHARDLIDEPARAVLLRAFYVTTAWQGRGVGRTVCSPPLLDRLAGEVAPDAAELVLCVDEANHAAARVYGRAGFAFTGHRFVDAAGGPQLVMVRPVQRV</sequence>
<feature type="domain" description="N-acetyltransferase" evidence="1">
    <location>
        <begin position="88"/>
        <end position="169"/>
    </location>
</feature>
<dbReference type="InterPro" id="IPR000182">
    <property type="entry name" value="GNAT_dom"/>
</dbReference>
<dbReference type="SUPFAM" id="SSF55729">
    <property type="entry name" value="Acyl-CoA N-acyltransferases (Nat)"/>
    <property type="match status" value="1"/>
</dbReference>
<dbReference type="AlphaFoldDB" id="A0A7X6RPP3"/>